<dbReference type="Proteomes" id="UP000599391">
    <property type="component" value="Unassembled WGS sequence"/>
</dbReference>
<evidence type="ECO:0000313" key="1">
    <source>
        <dbReference type="EMBL" id="MBH8551292.1"/>
    </source>
</evidence>
<protein>
    <submittedName>
        <fullName evidence="1">Uncharacterized protein</fullName>
    </submittedName>
</protein>
<dbReference type="RefSeq" id="WP_214437600.1">
    <property type="nucleotide sequence ID" value="NZ_JAECZB010000003.1"/>
</dbReference>
<gene>
    <name evidence="1" type="ORF">I8751_02610</name>
</gene>
<dbReference type="EMBL" id="JAECZB010000003">
    <property type="protein sequence ID" value="MBH8551292.1"/>
    <property type="molecule type" value="Genomic_DNA"/>
</dbReference>
<accession>A0A8J7H6L9</accession>
<keyword evidence="2" id="KW-1185">Reference proteome</keyword>
<organism evidence="1 2">
    <name type="scientific">Atlanticothrix silvestris CENA357</name>
    <dbReference type="NCBI Taxonomy" id="1725252"/>
    <lineage>
        <taxon>Bacteria</taxon>
        <taxon>Bacillati</taxon>
        <taxon>Cyanobacteriota</taxon>
        <taxon>Cyanophyceae</taxon>
        <taxon>Nostocales</taxon>
        <taxon>Nodulariaceae</taxon>
        <taxon>Atlanticothrix</taxon>
        <taxon>Atlanticothrix silvestris</taxon>
    </lineage>
</organism>
<evidence type="ECO:0000313" key="2">
    <source>
        <dbReference type="Proteomes" id="UP000599391"/>
    </source>
</evidence>
<reference evidence="1 2" key="1">
    <citation type="journal article" date="2021" name="Int. J. Syst. Evol. Microbiol.">
        <title>Amazonocrinis nigriterrae gen. nov., sp. nov., Atlanticothrix silvestris gen. nov., sp. nov. and Dendronalium phyllosphericum gen. nov., sp. nov., nostocacean cyanobacteria from Brazilian environments.</title>
        <authorList>
            <person name="Alvarenga D.O."/>
            <person name="Andreote A.P.D."/>
            <person name="Branco L.H.Z."/>
            <person name="Delbaje E."/>
            <person name="Cruz R.B."/>
            <person name="Varani A.M."/>
            <person name="Fiore M.F."/>
        </authorList>
    </citation>
    <scope>NUCLEOTIDE SEQUENCE [LARGE SCALE GENOMIC DNA]</scope>
    <source>
        <strain evidence="1 2">CENA357</strain>
    </source>
</reference>
<comment type="caution">
    <text evidence="1">The sequence shown here is derived from an EMBL/GenBank/DDBJ whole genome shotgun (WGS) entry which is preliminary data.</text>
</comment>
<name>A0A8J7H6L9_9CYAN</name>
<dbReference type="AlphaFoldDB" id="A0A8J7H6L9"/>
<sequence length="64" mass="7399">MDGACTPTNQERLRKTGLDTHVPLIRISLEGRGMGYPDRYDQEKLWNVYKAKLHLEEVLSLLDN</sequence>
<proteinExistence type="predicted"/>